<dbReference type="Pfam" id="PF04542">
    <property type="entry name" value="Sigma70_r2"/>
    <property type="match status" value="1"/>
</dbReference>
<dbReference type="InterPro" id="IPR013324">
    <property type="entry name" value="RNA_pol_sigma_r3/r4-like"/>
</dbReference>
<accession>A0ABR7RIE2</accession>
<dbReference type="NCBIfam" id="TIGR02937">
    <property type="entry name" value="sigma70-ECF"/>
    <property type="match status" value="1"/>
</dbReference>
<dbReference type="InterPro" id="IPR014284">
    <property type="entry name" value="RNA_pol_sigma-70_dom"/>
</dbReference>
<comment type="caution">
    <text evidence="7">The sequence shown here is derived from an EMBL/GenBank/DDBJ whole genome shotgun (WGS) entry which is preliminary data.</text>
</comment>
<keyword evidence="4" id="KW-0804">Transcription</keyword>
<dbReference type="RefSeq" id="WP_187783526.1">
    <property type="nucleotide sequence ID" value="NZ_JACTVA010000007.1"/>
</dbReference>
<feature type="domain" description="RNA polymerase sigma-70 region 2" evidence="5">
    <location>
        <begin position="14"/>
        <end position="76"/>
    </location>
</feature>
<dbReference type="PANTHER" id="PTHR43133:SF63">
    <property type="entry name" value="RNA POLYMERASE SIGMA FACTOR FECI-RELATED"/>
    <property type="match status" value="1"/>
</dbReference>
<sequence length="174" mass="19024">MPDIAASLHWLDRLFREEHHQIQRRIGRWLGNTAAAEDAVQDAFLRLATSPAAAQAQDLPAYLARAARHAAIDRLRLKADGRTDAEAVSEELPCPLPAPDDAAAQRQRIRHFAAALETLPERQRQMVVAARVEGLSYAAIATRHASTPAAVEKAVSRALQRIDAVMTGRDEASP</sequence>
<dbReference type="InterPro" id="IPR013249">
    <property type="entry name" value="RNA_pol_sigma70_r4_t2"/>
</dbReference>
<feature type="domain" description="RNA polymerase sigma factor 70 region 4 type 2" evidence="6">
    <location>
        <begin position="113"/>
        <end position="162"/>
    </location>
</feature>
<evidence type="ECO:0000256" key="2">
    <source>
        <dbReference type="ARBA" id="ARBA00023015"/>
    </source>
</evidence>
<dbReference type="Pfam" id="PF08281">
    <property type="entry name" value="Sigma70_r4_2"/>
    <property type="match status" value="1"/>
</dbReference>
<evidence type="ECO:0000259" key="5">
    <source>
        <dbReference type="Pfam" id="PF04542"/>
    </source>
</evidence>
<dbReference type="InterPro" id="IPR007627">
    <property type="entry name" value="RNA_pol_sigma70_r2"/>
</dbReference>
<dbReference type="EMBL" id="JACTVA010000007">
    <property type="protein sequence ID" value="MBC9206344.1"/>
    <property type="molecule type" value="Genomic_DNA"/>
</dbReference>
<dbReference type="PANTHER" id="PTHR43133">
    <property type="entry name" value="RNA POLYMERASE ECF-TYPE SIGMA FACTO"/>
    <property type="match status" value="1"/>
</dbReference>
<reference evidence="7 8" key="1">
    <citation type="journal article" date="2013" name="Int. J. Syst. Evol. Microbiol.">
        <title>Roseomonas aerophila sp. nov., isolated from air.</title>
        <authorList>
            <person name="Kim S.J."/>
            <person name="Weon H.Y."/>
            <person name="Ahn J.H."/>
            <person name="Hong S.B."/>
            <person name="Seok S.J."/>
            <person name="Whang K.S."/>
            <person name="Kwon S.W."/>
        </authorList>
    </citation>
    <scope>NUCLEOTIDE SEQUENCE [LARGE SCALE GENOMIC DNA]</scope>
    <source>
        <strain evidence="7 8">NBRC 108923</strain>
    </source>
</reference>
<keyword evidence="8" id="KW-1185">Reference proteome</keyword>
<dbReference type="Gene3D" id="1.10.10.10">
    <property type="entry name" value="Winged helix-like DNA-binding domain superfamily/Winged helix DNA-binding domain"/>
    <property type="match status" value="1"/>
</dbReference>
<comment type="similarity">
    <text evidence="1">Belongs to the sigma-70 factor family. ECF subfamily.</text>
</comment>
<protein>
    <submittedName>
        <fullName evidence="7">Sigma-70 family RNA polymerase sigma factor</fullName>
    </submittedName>
</protein>
<evidence type="ECO:0000256" key="3">
    <source>
        <dbReference type="ARBA" id="ARBA00023082"/>
    </source>
</evidence>
<dbReference type="Gene3D" id="1.10.1740.10">
    <property type="match status" value="1"/>
</dbReference>
<dbReference type="SUPFAM" id="SSF88946">
    <property type="entry name" value="Sigma2 domain of RNA polymerase sigma factors"/>
    <property type="match status" value="1"/>
</dbReference>
<gene>
    <name evidence="7" type="ORF">IBL26_05815</name>
</gene>
<evidence type="ECO:0000313" key="7">
    <source>
        <dbReference type="EMBL" id="MBC9206344.1"/>
    </source>
</evidence>
<evidence type="ECO:0000259" key="6">
    <source>
        <dbReference type="Pfam" id="PF08281"/>
    </source>
</evidence>
<dbReference type="InterPro" id="IPR013325">
    <property type="entry name" value="RNA_pol_sigma_r2"/>
</dbReference>
<dbReference type="InterPro" id="IPR036388">
    <property type="entry name" value="WH-like_DNA-bd_sf"/>
</dbReference>
<dbReference type="InterPro" id="IPR039425">
    <property type="entry name" value="RNA_pol_sigma-70-like"/>
</dbReference>
<name>A0ABR7RIE2_9PROT</name>
<dbReference type="SUPFAM" id="SSF88659">
    <property type="entry name" value="Sigma3 and sigma4 domains of RNA polymerase sigma factors"/>
    <property type="match status" value="1"/>
</dbReference>
<evidence type="ECO:0000256" key="4">
    <source>
        <dbReference type="ARBA" id="ARBA00023163"/>
    </source>
</evidence>
<evidence type="ECO:0000256" key="1">
    <source>
        <dbReference type="ARBA" id="ARBA00010641"/>
    </source>
</evidence>
<keyword evidence="3" id="KW-0731">Sigma factor</keyword>
<evidence type="ECO:0000313" key="8">
    <source>
        <dbReference type="Proteomes" id="UP000626026"/>
    </source>
</evidence>
<organism evidence="7 8">
    <name type="scientific">Teichococcus aerophilus</name>
    <dbReference type="NCBI Taxonomy" id="1224513"/>
    <lineage>
        <taxon>Bacteria</taxon>
        <taxon>Pseudomonadati</taxon>
        <taxon>Pseudomonadota</taxon>
        <taxon>Alphaproteobacteria</taxon>
        <taxon>Acetobacterales</taxon>
        <taxon>Roseomonadaceae</taxon>
        <taxon>Roseomonas</taxon>
    </lineage>
</organism>
<dbReference type="Proteomes" id="UP000626026">
    <property type="component" value="Unassembled WGS sequence"/>
</dbReference>
<proteinExistence type="inferred from homology"/>
<keyword evidence="2" id="KW-0805">Transcription regulation</keyword>